<comment type="similarity">
    <text evidence="5">Belongs to the glycosyl hydrolase.</text>
</comment>
<comment type="catalytic activity">
    <reaction evidence="1 5">
        <text>Hydrolysis of terminal, non-reducing alpha-D-galactose residues in alpha-D-galactosides, including galactose oligosaccharides, galactomannans and galactolipids.</text>
        <dbReference type="EC" id="3.2.1.22"/>
    </reaction>
</comment>
<dbReference type="EMBL" id="QGQD01000097">
    <property type="protein sequence ID" value="TLC98379.1"/>
    <property type="molecule type" value="Genomic_DNA"/>
</dbReference>
<evidence type="ECO:0000259" key="7">
    <source>
        <dbReference type="Pfam" id="PF16874"/>
    </source>
</evidence>
<dbReference type="PANTHER" id="PTHR43053:SF3">
    <property type="entry name" value="ALPHA-GALACTOSIDASE C-RELATED"/>
    <property type="match status" value="1"/>
</dbReference>
<dbReference type="PANTHER" id="PTHR43053">
    <property type="entry name" value="GLYCOSIDASE FAMILY 31"/>
    <property type="match status" value="1"/>
</dbReference>
<dbReference type="Pfam" id="PF16874">
    <property type="entry name" value="Glyco_hydro_36C"/>
    <property type="match status" value="1"/>
</dbReference>
<dbReference type="Gene3D" id="2.70.98.60">
    <property type="entry name" value="alpha-galactosidase from lactobacil brevis"/>
    <property type="match status" value="1"/>
</dbReference>
<name>A0A4U8Q122_9FIRM</name>
<dbReference type="Pfam" id="PF16875">
    <property type="entry name" value="Glyco_hydro_36N"/>
    <property type="match status" value="1"/>
</dbReference>
<dbReference type="InterPro" id="IPR013780">
    <property type="entry name" value="Glyco_hydro_b"/>
</dbReference>
<dbReference type="RefSeq" id="WP_027292391.1">
    <property type="nucleotide sequence ID" value="NZ_JTGN01000006.1"/>
</dbReference>
<dbReference type="InterPro" id="IPR013785">
    <property type="entry name" value="Aldolase_TIM"/>
</dbReference>
<accession>A0A4U8Q122</accession>
<evidence type="ECO:0000256" key="6">
    <source>
        <dbReference type="PIRSR" id="PIRSR005536-1"/>
    </source>
</evidence>
<feature type="domain" description="Glycosyl hydrolase family 36 N-terminal" evidence="8">
    <location>
        <begin position="30"/>
        <end position="286"/>
    </location>
</feature>
<dbReference type="PRINTS" id="PR00743">
    <property type="entry name" value="GLHYDRLASE36"/>
</dbReference>
<dbReference type="EC" id="3.2.1.22" evidence="2 5"/>
<comment type="caution">
    <text evidence="9">The sequence shown here is derived from an EMBL/GenBank/DDBJ whole genome shotgun (WGS) entry which is preliminary data.</text>
</comment>
<evidence type="ECO:0000313" key="10">
    <source>
        <dbReference type="Proteomes" id="UP000306509"/>
    </source>
</evidence>
<gene>
    <name evidence="9" type="primary">rafA_3</name>
    <name evidence="9" type="ORF">DSM106044_04895</name>
</gene>
<dbReference type="FunFam" id="3.20.20.70:FF:000118">
    <property type="entry name" value="Alpha-galactosidase"/>
    <property type="match status" value="1"/>
</dbReference>
<evidence type="ECO:0000259" key="8">
    <source>
        <dbReference type="Pfam" id="PF16875"/>
    </source>
</evidence>
<feature type="active site" description="Proton donor" evidence="6">
    <location>
        <position position="549"/>
    </location>
</feature>
<evidence type="ECO:0000256" key="5">
    <source>
        <dbReference type="PIRNR" id="PIRNR005536"/>
    </source>
</evidence>
<dbReference type="InterPro" id="IPR031704">
    <property type="entry name" value="Glyco_hydro_36_N"/>
</dbReference>
<dbReference type="InterPro" id="IPR031705">
    <property type="entry name" value="Glyco_hydro_36_C"/>
</dbReference>
<dbReference type="PROSITE" id="PS00512">
    <property type="entry name" value="ALPHA_GALACTOSIDASE"/>
    <property type="match status" value="1"/>
</dbReference>
<dbReference type="Proteomes" id="UP000306509">
    <property type="component" value="Unassembled WGS sequence"/>
</dbReference>
<sequence length="730" mass="83332">MAVTFDQEKKVFTLQTKNATYQMLVSSYQHLIHVYYGAKIGSMELSYLIRGINRGFSGNPYEGGNDRGYSLDTYPQEYSTFGMGDYRSSCLQAENPDGSQVTELLYVSHKIYDGKYALEGLPAVWAEESEAQTLEIVLKDQATDLEVTLLYGVLEDYDVITRACRIKNGNQDAVYLNRALTACLDFTTDHFDVISFYGKHNMERIMQRRNVCHGKVLIDSTRGTSSHHENPFMIICGRDAGEEYGECYGASFVYSGNFMAQVEVDQVNQTRFTMGINADGFRYKLEPGDVFTTPEVILSFSTNGLGTLSGNFHKLYMDHLIRSKFKKQRRPVLINNWEATEFEFEEDTLVSIADSAKDLGIELFVMDDGWFGTRNHDLSGLGDWFVNKTKLPSGVTGLAKKINNLGMKFGIWIEPEMVNEDSDLFRNHPEWCMRIPGRKPNLERFQLVLDISRQDVRDYLFETIGKILDEANVEYVKWDMNRNFADVWSALLPKDRQGEVCHRYVLGLYDMMEKFVTKYPDILFEGCSGGGGRFDAGMLYYMPQIWCSDDTDAIERIRIQYGTSFGYPISTVGAHVSVSPNQQTGRSTPLETRGTVAMAGTFGYELDVRTLDEEEREAVRQQIQFFKENYDLIQYGTYYRLSNPEENRDYAAWQFVNEDGSKSLFSIVVLHSYANPALFRVRVKGLKPDSFYKVNDEDRIYEGSALMNAGINIPLVNGDYQSFNFAIKEI</sequence>
<dbReference type="Gene3D" id="3.20.20.70">
    <property type="entry name" value="Aldolase class I"/>
    <property type="match status" value="1"/>
</dbReference>
<dbReference type="InterPro" id="IPR002252">
    <property type="entry name" value="Glyco_hydro_36"/>
</dbReference>
<dbReference type="AlphaFoldDB" id="A0A4U8Q122"/>
<protein>
    <recommendedName>
        <fullName evidence="2 5">Alpha-galactosidase</fullName>
        <ecNumber evidence="2 5">3.2.1.22</ecNumber>
    </recommendedName>
</protein>
<dbReference type="PIRSF" id="PIRSF005536">
    <property type="entry name" value="Agal"/>
    <property type="match status" value="1"/>
</dbReference>
<dbReference type="InterPro" id="IPR000111">
    <property type="entry name" value="Glyco_hydro_27/36_CS"/>
</dbReference>
<evidence type="ECO:0000256" key="3">
    <source>
        <dbReference type="ARBA" id="ARBA00022801"/>
    </source>
</evidence>
<evidence type="ECO:0000256" key="1">
    <source>
        <dbReference type="ARBA" id="ARBA00001255"/>
    </source>
</evidence>
<keyword evidence="10" id="KW-1185">Reference proteome</keyword>
<dbReference type="STRING" id="180332.GCA_000797495_03471"/>
<evidence type="ECO:0000256" key="4">
    <source>
        <dbReference type="ARBA" id="ARBA00023295"/>
    </source>
</evidence>
<dbReference type="InterPro" id="IPR038417">
    <property type="entry name" value="Alpga-gal_N_sf"/>
</dbReference>
<dbReference type="Pfam" id="PF02065">
    <property type="entry name" value="Melibiase"/>
    <property type="match status" value="1"/>
</dbReference>
<dbReference type="SUPFAM" id="SSF51445">
    <property type="entry name" value="(Trans)glycosidases"/>
    <property type="match status" value="1"/>
</dbReference>
<evidence type="ECO:0000313" key="9">
    <source>
        <dbReference type="EMBL" id="TLC98379.1"/>
    </source>
</evidence>
<keyword evidence="4 5" id="KW-0326">Glycosidase</keyword>
<evidence type="ECO:0000256" key="2">
    <source>
        <dbReference type="ARBA" id="ARBA00012755"/>
    </source>
</evidence>
<keyword evidence="3 5" id="KW-0378">Hydrolase</keyword>
<dbReference type="CDD" id="cd14791">
    <property type="entry name" value="GH36"/>
    <property type="match status" value="1"/>
</dbReference>
<feature type="active site" description="Nucleophile" evidence="6">
    <location>
        <position position="479"/>
    </location>
</feature>
<dbReference type="InterPro" id="IPR017853">
    <property type="entry name" value="GH"/>
</dbReference>
<dbReference type="GO" id="GO:0016052">
    <property type="term" value="P:carbohydrate catabolic process"/>
    <property type="evidence" value="ECO:0007669"/>
    <property type="project" value="InterPro"/>
</dbReference>
<dbReference type="InterPro" id="IPR050985">
    <property type="entry name" value="Alpha-glycosidase_related"/>
</dbReference>
<reference evidence="9 10" key="1">
    <citation type="journal article" date="2019" name="Anaerobe">
        <title>Detection of Robinsoniella peoriensis in multiple bone samples of a trauma patient.</title>
        <authorList>
            <person name="Schrottner P."/>
            <person name="Hartwich K."/>
            <person name="Bunk B."/>
            <person name="Schober I."/>
            <person name="Helbig S."/>
            <person name="Rudolph W.W."/>
            <person name="Gunzer F."/>
        </authorList>
    </citation>
    <scope>NUCLEOTIDE SEQUENCE [LARGE SCALE GENOMIC DNA]</scope>
    <source>
        <strain evidence="9 10">DSM 106044</strain>
    </source>
</reference>
<proteinExistence type="inferred from homology"/>
<dbReference type="GO" id="GO:0004557">
    <property type="term" value="F:alpha-galactosidase activity"/>
    <property type="evidence" value="ECO:0007669"/>
    <property type="project" value="UniProtKB-UniRule"/>
</dbReference>
<organism evidence="9 10">
    <name type="scientific">Robinsoniella peoriensis</name>
    <dbReference type="NCBI Taxonomy" id="180332"/>
    <lineage>
        <taxon>Bacteria</taxon>
        <taxon>Bacillati</taxon>
        <taxon>Bacillota</taxon>
        <taxon>Clostridia</taxon>
        <taxon>Lachnospirales</taxon>
        <taxon>Lachnospiraceae</taxon>
        <taxon>Robinsoniella</taxon>
    </lineage>
</organism>
<feature type="domain" description="Glycosyl hydrolase family 36 C-terminal" evidence="7">
    <location>
        <begin position="651"/>
        <end position="723"/>
    </location>
</feature>
<dbReference type="Gene3D" id="2.60.40.1180">
    <property type="entry name" value="Golgi alpha-mannosidase II"/>
    <property type="match status" value="1"/>
</dbReference>